<keyword evidence="4" id="KW-0503">Monooxygenase</keyword>
<keyword evidence="4" id="KW-0560">Oxidoreductase</keyword>
<dbReference type="GO" id="GO:0004497">
    <property type="term" value="F:monooxygenase activity"/>
    <property type="evidence" value="ECO:0007669"/>
    <property type="project" value="UniProtKB-KW"/>
</dbReference>
<accession>A0ABQ2HFQ2</accession>
<dbReference type="InterPro" id="IPR011008">
    <property type="entry name" value="Dimeric_a/b-barrel"/>
</dbReference>
<dbReference type="RefSeq" id="WP_030146645.1">
    <property type="nucleotide sequence ID" value="NZ_BMNZ01000001.1"/>
</dbReference>
<evidence type="ECO:0000313" key="5">
    <source>
        <dbReference type="Proteomes" id="UP000623461"/>
    </source>
</evidence>
<feature type="region of interest" description="Disordered" evidence="1">
    <location>
        <begin position="1"/>
        <end position="23"/>
    </location>
</feature>
<keyword evidence="2" id="KW-0812">Transmembrane</keyword>
<dbReference type="Proteomes" id="UP000623461">
    <property type="component" value="Unassembled WGS sequence"/>
</dbReference>
<gene>
    <name evidence="4" type="ORF">GCM10009721_00790</name>
</gene>
<dbReference type="Gene3D" id="3.30.70.100">
    <property type="match status" value="1"/>
</dbReference>
<feature type="transmembrane region" description="Helical" evidence="2">
    <location>
        <begin position="170"/>
        <end position="193"/>
    </location>
</feature>
<proteinExistence type="predicted"/>
<feature type="transmembrane region" description="Helical" evidence="2">
    <location>
        <begin position="145"/>
        <end position="164"/>
    </location>
</feature>
<sequence>MSTSTSTGTGIATGPTPASAVDGPLTVSITRRVAPEDELLMQAWVHAGTSMAERFEGFLGAGWVRSGAEDWHMLYRFDSRAHLDAWERSPERMRWLRSAADLVEHRRTEYRTGIEGWFDEPATSSVHEAGPGASAAPPRWKQASVIWIAFFPTSLALTYLLSPFSGDWPAAVRVLVTTLVATPWMTYVLLPFVTRLFGRWLKGT</sequence>
<comment type="caution">
    <text evidence="4">The sequence shown here is derived from an EMBL/GenBank/DDBJ whole genome shotgun (WGS) entry which is preliminary data.</text>
</comment>
<dbReference type="PANTHER" id="PTHR40057">
    <property type="entry name" value="SLR1162 PROTEIN"/>
    <property type="match status" value="1"/>
</dbReference>
<feature type="compositionally biased region" description="Low complexity" evidence="1">
    <location>
        <begin position="1"/>
        <end position="20"/>
    </location>
</feature>
<evidence type="ECO:0000256" key="2">
    <source>
        <dbReference type="SAM" id="Phobius"/>
    </source>
</evidence>
<evidence type="ECO:0000256" key="1">
    <source>
        <dbReference type="SAM" id="MobiDB-lite"/>
    </source>
</evidence>
<feature type="domain" description="ABM" evidence="3">
    <location>
        <begin position="26"/>
        <end position="93"/>
    </location>
</feature>
<dbReference type="SUPFAM" id="SSF54909">
    <property type="entry name" value="Dimeric alpha+beta barrel"/>
    <property type="match status" value="1"/>
</dbReference>
<dbReference type="InterPro" id="IPR007138">
    <property type="entry name" value="ABM_dom"/>
</dbReference>
<organism evidence="4 5">
    <name type="scientific">Terrabacter tumescens</name>
    <dbReference type="NCBI Taxonomy" id="60443"/>
    <lineage>
        <taxon>Bacteria</taxon>
        <taxon>Bacillati</taxon>
        <taxon>Actinomycetota</taxon>
        <taxon>Actinomycetes</taxon>
        <taxon>Micrococcales</taxon>
        <taxon>Intrasporangiaceae</taxon>
        <taxon>Terrabacter</taxon>
    </lineage>
</organism>
<keyword evidence="2" id="KW-1133">Transmembrane helix</keyword>
<evidence type="ECO:0000313" key="4">
    <source>
        <dbReference type="EMBL" id="GGM80174.1"/>
    </source>
</evidence>
<dbReference type="EMBL" id="BMNZ01000001">
    <property type="protein sequence ID" value="GGM80174.1"/>
    <property type="molecule type" value="Genomic_DNA"/>
</dbReference>
<evidence type="ECO:0000259" key="3">
    <source>
        <dbReference type="Pfam" id="PF03992"/>
    </source>
</evidence>
<name>A0ABQ2HFQ2_9MICO</name>
<reference evidence="5" key="1">
    <citation type="journal article" date="2019" name="Int. J. Syst. Evol. Microbiol.">
        <title>The Global Catalogue of Microorganisms (GCM) 10K type strain sequencing project: providing services to taxonomists for standard genome sequencing and annotation.</title>
        <authorList>
            <consortium name="The Broad Institute Genomics Platform"/>
            <consortium name="The Broad Institute Genome Sequencing Center for Infectious Disease"/>
            <person name="Wu L."/>
            <person name="Ma J."/>
        </authorList>
    </citation>
    <scope>NUCLEOTIDE SEQUENCE [LARGE SCALE GENOMIC DNA]</scope>
    <source>
        <strain evidence="5">JCM 1365</strain>
    </source>
</reference>
<dbReference type="Pfam" id="PF03992">
    <property type="entry name" value="ABM"/>
    <property type="match status" value="1"/>
</dbReference>
<dbReference type="InterPro" id="IPR038762">
    <property type="entry name" value="ABM_predict"/>
</dbReference>
<dbReference type="PANTHER" id="PTHR40057:SF1">
    <property type="entry name" value="SLR1162 PROTEIN"/>
    <property type="match status" value="1"/>
</dbReference>
<keyword evidence="5" id="KW-1185">Reference proteome</keyword>
<keyword evidence="2" id="KW-0472">Membrane</keyword>
<protein>
    <submittedName>
        <fullName evidence="4">Antibiotic biosynthesis monooxygenase</fullName>
    </submittedName>
</protein>